<sequence length="39" mass="4754">MVRGVGSEFLPIETSIRPHLHRFLWKIELKWKSSLQYRN</sequence>
<dbReference type="AlphaFoldDB" id="A0A381XYW2"/>
<evidence type="ECO:0000313" key="1">
    <source>
        <dbReference type="EMBL" id="SVA69938.1"/>
    </source>
</evidence>
<name>A0A381XYW2_9ZZZZ</name>
<organism evidence="1">
    <name type="scientific">marine metagenome</name>
    <dbReference type="NCBI Taxonomy" id="408172"/>
    <lineage>
        <taxon>unclassified sequences</taxon>
        <taxon>metagenomes</taxon>
        <taxon>ecological metagenomes</taxon>
    </lineage>
</organism>
<proteinExistence type="predicted"/>
<dbReference type="EMBL" id="UINC01016877">
    <property type="protein sequence ID" value="SVA69938.1"/>
    <property type="molecule type" value="Genomic_DNA"/>
</dbReference>
<gene>
    <name evidence="1" type="ORF">METZ01_LOCUS122792</name>
</gene>
<reference evidence="1" key="1">
    <citation type="submission" date="2018-05" db="EMBL/GenBank/DDBJ databases">
        <authorList>
            <person name="Lanie J.A."/>
            <person name="Ng W.-L."/>
            <person name="Kazmierczak K.M."/>
            <person name="Andrzejewski T.M."/>
            <person name="Davidsen T.M."/>
            <person name="Wayne K.J."/>
            <person name="Tettelin H."/>
            <person name="Glass J.I."/>
            <person name="Rusch D."/>
            <person name="Podicherti R."/>
            <person name="Tsui H.-C.T."/>
            <person name="Winkler M.E."/>
        </authorList>
    </citation>
    <scope>NUCLEOTIDE SEQUENCE</scope>
</reference>
<protein>
    <submittedName>
        <fullName evidence="1">Uncharacterized protein</fullName>
    </submittedName>
</protein>
<accession>A0A381XYW2</accession>
<feature type="non-terminal residue" evidence="1">
    <location>
        <position position="39"/>
    </location>
</feature>